<dbReference type="InterPro" id="IPR005484">
    <property type="entry name" value="Ribosomal_uL18_bac/plant/anim"/>
</dbReference>
<evidence type="ECO:0000313" key="4">
    <source>
        <dbReference type="EMBL" id="KAK4779692.1"/>
    </source>
</evidence>
<comment type="similarity">
    <text evidence="1">Belongs to the universal ribosomal protein uL18 family.</text>
</comment>
<evidence type="ECO:0008006" key="6">
    <source>
        <dbReference type="Google" id="ProtNLM"/>
    </source>
</evidence>
<name>A0AAN7LFV2_9MYRT</name>
<evidence type="ECO:0000256" key="2">
    <source>
        <dbReference type="ARBA" id="ARBA00022980"/>
    </source>
</evidence>
<sequence length="180" mass="20141">MGRFTCVNSPKVASCVCVVSSVQLTTRVPLGSCFVPSNLANPIVKPQKCCITRPPMIEAKGKPRTESPKIRNRRIQNKFTGTPTNPRLSVFCSDKQLYAMLVDDQNKKCFFYGSTLQRSIRGDPPCSTVEAAQRIGEELVRVCVDLDIHEISSYDRNGSPRSERMAAFEMEISRHGFLPR</sequence>
<proteinExistence type="inferred from homology"/>
<dbReference type="SUPFAM" id="SSF53137">
    <property type="entry name" value="Translational machinery components"/>
    <property type="match status" value="1"/>
</dbReference>
<dbReference type="PANTHER" id="PTHR12899">
    <property type="entry name" value="39S RIBOSOMAL PROTEIN L18, MITOCHONDRIAL"/>
    <property type="match status" value="1"/>
</dbReference>
<evidence type="ECO:0000256" key="1">
    <source>
        <dbReference type="ARBA" id="ARBA00007116"/>
    </source>
</evidence>
<dbReference type="GO" id="GO:0008097">
    <property type="term" value="F:5S rRNA binding"/>
    <property type="evidence" value="ECO:0007669"/>
    <property type="project" value="TreeGrafter"/>
</dbReference>
<accession>A0AAN7LFV2</accession>
<dbReference type="GO" id="GO:0005840">
    <property type="term" value="C:ribosome"/>
    <property type="evidence" value="ECO:0007669"/>
    <property type="project" value="UniProtKB-KW"/>
</dbReference>
<keyword evidence="5" id="KW-1185">Reference proteome</keyword>
<dbReference type="GO" id="GO:0006412">
    <property type="term" value="P:translation"/>
    <property type="evidence" value="ECO:0007669"/>
    <property type="project" value="InterPro"/>
</dbReference>
<protein>
    <recommendedName>
        <fullName evidence="6">50S ribosomal protein L18, chloroplastic</fullName>
    </recommendedName>
</protein>
<dbReference type="GO" id="GO:1990904">
    <property type="term" value="C:ribonucleoprotein complex"/>
    <property type="evidence" value="ECO:0007669"/>
    <property type="project" value="UniProtKB-KW"/>
</dbReference>
<evidence type="ECO:0000256" key="3">
    <source>
        <dbReference type="ARBA" id="ARBA00023274"/>
    </source>
</evidence>
<dbReference type="GO" id="GO:0003735">
    <property type="term" value="F:structural constituent of ribosome"/>
    <property type="evidence" value="ECO:0007669"/>
    <property type="project" value="InterPro"/>
</dbReference>
<keyword evidence="2" id="KW-0689">Ribosomal protein</keyword>
<organism evidence="4 5">
    <name type="scientific">Trapa incisa</name>
    <dbReference type="NCBI Taxonomy" id="236973"/>
    <lineage>
        <taxon>Eukaryota</taxon>
        <taxon>Viridiplantae</taxon>
        <taxon>Streptophyta</taxon>
        <taxon>Embryophyta</taxon>
        <taxon>Tracheophyta</taxon>
        <taxon>Spermatophyta</taxon>
        <taxon>Magnoliopsida</taxon>
        <taxon>eudicotyledons</taxon>
        <taxon>Gunneridae</taxon>
        <taxon>Pentapetalae</taxon>
        <taxon>rosids</taxon>
        <taxon>malvids</taxon>
        <taxon>Myrtales</taxon>
        <taxon>Lythraceae</taxon>
        <taxon>Trapa</taxon>
    </lineage>
</organism>
<dbReference type="EMBL" id="JAXIOK010000001">
    <property type="protein sequence ID" value="KAK4779692.1"/>
    <property type="molecule type" value="Genomic_DNA"/>
</dbReference>
<dbReference type="Gene3D" id="3.30.420.100">
    <property type="match status" value="1"/>
</dbReference>
<reference evidence="4 5" key="1">
    <citation type="journal article" date="2023" name="Hortic Res">
        <title>Pangenome of water caltrop reveals structural variations and asymmetric subgenome divergence after allopolyploidization.</title>
        <authorList>
            <person name="Zhang X."/>
            <person name="Chen Y."/>
            <person name="Wang L."/>
            <person name="Yuan Y."/>
            <person name="Fang M."/>
            <person name="Shi L."/>
            <person name="Lu R."/>
            <person name="Comes H.P."/>
            <person name="Ma Y."/>
            <person name="Chen Y."/>
            <person name="Huang G."/>
            <person name="Zhou Y."/>
            <person name="Zheng Z."/>
            <person name="Qiu Y."/>
        </authorList>
    </citation>
    <scope>NUCLEOTIDE SEQUENCE [LARGE SCALE GENOMIC DNA]</scope>
    <source>
        <tissue evidence="4">Roots</tissue>
    </source>
</reference>
<gene>
    <name evidence="4" type="ORF">SAY87_015798</name>
</gene>
<dbReference type="CDD" id="cd00432">
    <property type="entry name" value="Ribosomal_L18_L5e"/>
    <property type="match status" value="1"/>
</dbReference>
<dbReference type="AlphaFoldDB" id="A0AAN7LFV2"/>
<evidence type="ECO:0000313" key="5">
    <source>
        <dbReference type="Proteomes" id="UP001345219"/>
    </source>
</evidence>
<dbReference type="Proteomes" id="UP001345219">
    <property type="component" value="Chromosome 13"/>
</dbReference>
<dbReference type="Pfam" id="PF00861">
    <property type="entry name" value="Ribosomal_L18p"/>
    <property type="match status" value="1"/>
</dbReference>
<dbReference type="PANTHER" id="PTHR12899:SF8">
    <property type="entry name" value="RIBOSOMAL L18P_L5E FAMILY PROTEIN"/>
    <property type="match status" value="1"/>
</dbReference>
<dbReference type="InterPro" id="IPR057268">
    <property type="entry name" value="Ribosomal_L18"/>
</dbReference>
<comment type="caution">
    <text evidence="4">The sequence shown here is derived from an EMBL/GenBank/DDBJ whole genome shotgun (WGS) entry which is preliminary data.</text>
</comment>
<keyword evidence="3" id="KW-0687">Ribonucleoprotein</keyword>